<protein>
    <submittedName>
        <fullName evidence="2">Uncharacterized protein</fullName>
    </submittedName>
</protein>
<dbReference type="KEGG" id="bse:Bsel_3201"/>
<dbReference type="STRING" id="439292.Bsel_3201"/>
<evidence type="ECO:0000313" key="2">
    <source>
        <dbReference type="EMBL" id="ADI00683.1"/>
    </source>
</evidence>
<dbReference type="Proteomes" id="UP000000271">
    <property type="component" value="Chromosome"/>
</dbReference>
<accession>D6Y0W5</accession>
<feature type="transmembrane region" description="Helical" evidence="1">
    <location>
        <begin position="35"/>
        <end position="57"/>
    </location>
</feature>
<dbReference type="EMBL" id="CP001791">
    <property type="protein sequence ID" value="ADI00683.1"/>
    <property type="molecule type" value="Genomic_DNA"/>
</dbReference>
<evidence type="ECO:0000313" key="3">
    <source>
        <dbReference type="Proteomes" id="UP000000271"/>
    </source>
</evidence>
<keyword evidence="1" id="KW-0812">Transmembrane</keyword>
<dbReference type="eggNOG" id="ENOG502ZIY8">
    <property type="taxonomic scope" value="Bacteria"/>
</dbReference>
<dbReference type="HOGENOM" id="CLU_2877014_0_0_9"/>
<keyword evidence="3" id="KW-1185">Reference proteome</keyword>
<name>D6Y0W5_BACIE</name>
<dbReference type="AlphaFoldDB" id="D6Y0W5"/>
<gene>
    <name evidence="2" type="ordered locus">Bsel_3201</name>
</gene>
<keyword evidence="1" id="KW-1133">Transmembrane helix</keyword>
<evidence type="ECO:0000256" key="1">
    <source>
        <dbReference type="SAM" id="Phobius"/>
    </source>
</evidence>
<reference evidence="2" key="1">
    <citation type="submission" date="2009-10" db="EMBL/GenBank/DDBJ databases">
        <title>Complete sequence of Bacillus selenitireducens MLS10.</title>
        <authorList>
            <consortium name="US DOE Joint Genome Institute"/>
            <person name="Lucas S."/>
            <person name="Copeland A."/>
            <person name="Lapidus A."/>
            <person name="Glavina del Rio T."/>
            <person name="Dalin E."/>
            <person name="Tice H."/>
            <person name="Bruce D."/>
            <person name="Goodwin L."/>
            <person name="Pitluck S."/>
            <person name="Sims D."/>
            <person name="Brettin T."/>
            <person name="Detter J.C."/>
            <person name="Han C."/>
            <person name="Larimer F."/>
            <person name="Land M."/>
            <person name="Hauser L."/>
            <person name="Kyrpides N."/>
            <person name="Ovchinnikova G."/>
            <person name="Stolz J."/>
        </authorList>
    </citation>
    <scope>NUCLEOTIDE SEQUENCE [LARGE SCALE GENOMIC DNA]</scope>
    <source>
        <strain evidence="2">MLS10</strain>
    </source>
</reference>
<keyword evidence="1" id="KW-0472">Membrane</keyword>
<sequence length="58" mass="6696">MADDVNQEILRELKKINEKLDRLEEPQGLSTPMKLLALFLGVIVLGPVFSYLLFFLIY</sequence>
<dbReference type="RefSeq" id="WP_013174087.1">
    <property type="nucleotide sequence ID" value="NC_014219.1"/>
</dbReference>
<organism evidence="2 3">
    <name type="scientific">Bacillus selenitireducens (strain ATCC 700615 / DSM 15326 / MLS10)</name>
    <dbReference type="NCBI Taxonomy" id="439292"/>
    <lineage>
        <taxon>Bacteria</taxon>
        <taxon>Bacillati</taxon>
        <taxon>Bacillota</taxon>
        <taxon>Bacilli</taxon>
        <taxon>Bacillales</taxon>
        <taxon>Bacillaceae</taxon>
        <taxon>Salisediminibacterium</taxon>
    </lineage>
</organism>
<proteinExistence type="predicted"/>